<dbReference type="InterPro" id="IPR002528">
    <property type="entry name" value="MATE_fam"/>
</dbReference>
<proteinExistence type="inferred from homology"/>
<evidence type="ECO:0000256" key="3">
    <source>
        <dbReference type="ARBA" id="ARBA00022692"/>
    </source>
</evidence>
<reference evidence="7" key="1">
    <citation type="submission" date="2023-02" db="EMBL/GenBank/DDBJ databases">
        <title>Genome of toxic invasive species Heracleum sosnowskyi carries increased number of genes despite the absence of recent whole-genome duplications.</title>
        <authorList>
            <person name="Schelkunov M."/>
            <person name="Shtratnikova V."/>
            <person name="Makarenko M."/>
            <person name="Klepikova A."/>
            <person name="Omelchenko D."/>
            <person name="Novikova G."/>
            <person name="Obukhova E."/>
            <person name="Bogdanov V."/>
            <person name="Penin A."/>
            <person name="Logacheva M."/>
        </authorList>
    </citation>
    <scope>NUCLEOTIDE SEQUENCE</scope>
    <source>
        <strain evidence="7">Hsosn_3</strain>
        <tissue evidence="7">Leaf</tissue>
    </source>
</reference>
<comment type="similarity">
    <text evidence="2">Belongs to the multi antimicrobial extrusion (MATE) (TC 2.A.66.1) family.</text>
</comment>
<name>A0AAD8GL68_9APIA</name>
<protein>
    <submittedName>
        <fullName evidence="7">Protein DETOXIFICATION</fullName>
    </submittedName>
</protein>
<evidence type="ECO:0000313" key="7">
    <source>
        <dbReference type="EMBL" id="KAK1347125.1"/>
    </source>
</evidence>
<evidence type="ECO:0000256" key="2">
    <source>
        <dbReference type="ARBA" id="ARBA00010199"/>
    </source>
</evidence>
<dbReference type="EMBL" id="JAUIZM010000235">
    <property type="protein sequence ID" value="KAK1347125.1"/>
    <property type="molecule type" value="Genomic_DNA"/>
</dbReference>
<evidence type="ECO:0000313" key="8">
    <source>
        <dbReference type="Proteomes" id="UP001237642"/>
    </source>
</evidence>
<dbReference type="PANTHER" id="PTHR42893">
    <property type="entry name" value="PROTEIN DETOXIFICATION 44, CHLOROPLASTIC-RELATED"/>
    <property type="match status" value="1"/>
</dbReference>
<dbReference type="InterPro" id="IPR044644">
    <property type="entry name" value="DinF-like"/>
</dbReference>
<dbReference type="GO" id="GO:0016020">
    <property type="term" value="C:membrane"/>
    <property type="evidence" value="ECO:0007669"/>
    <property type="project" value="UniProtKB-SubCell"/>
</dbReference>
<keyword evidence="4 6" id="KW-1133">Transmembrane helix</keyword>
<keyword evidence="8" id="KW-1185">Reference proteome</keyword>
<evidence type="ECO:0000256" key="1">
    <source>
        <dbReference type="ARBA" id="ARBA00004141"/>
    </source>
</evidence>
<accession>A0AAD8GL68</accession>
<dbReference type="GO" id="GO:0042910">
    <property type="term" value="F:xenobiotic transmembrane transporter activity"/>
    <property type="evidence" value="ECO:0007669"/>
    <property type="project" value="InterPro"/>
</dbReference>
<feature type="transmembrane region" description="Helical" evidence="6">
    <location>
        <begin position="333"/>
        <end position="354"/>
    </location>
</feature>
<feature type="transmembrane region" description="Helical" evidence="6">
    <location>
        <begin position="307"/>
        <end position="326"/>
    </location>
</feature>
<dbReference type="GO" id="GO:0015297">
    <property type="term" value="F:antiporter activity"/>
    <property type="evidence" value="ECO:0007669"/>
    <property type="project" value="InterPro"/>
</dbReference>
<keyword evidence="5 6" id="KW-0472">Membrane</keyword>
<dbReference type="Pfam" id="PF01554">
    <property type="entry name" value="MatE"/>
    <property type="match status" value="1"/>
</dbReference>
<dbReference type="GO" id="GO:0009507">
    <property type="term" value="C:chloroplast"/>
    <property type="evidence" value="ECO:0007669"/>
    <property type="project" value="TreeGrafter"/>
</dbReference>
<evidence type="ECO:0000256" key="4">
    <source>
        <dbReference type="ARBA" id="ARBA00022989"/>
    </source>
</evidence>
<dbReference type="PANTHER" id="PTHR42893:SF45">
    <property type="entry name" value="PROTEIN DETOXIFICATION 45, CHLOROPLASTIC"/>
    <property type="match status" value="1"/>
</dbReference>
<dbReference type="Proteomes" id="UP001237642">
    <property type="component" value="Unassembled WGS sequence"/>
</dbReference>
<reference evidence="7" key="2">
    <citation type="submission" date="2023-05" db="EMBL/GenBank/DDBJ databases">
        <authorList>
            <person name="Schelkunov M.I."/>
        </authorList>
    </citation>
    <scope>NUCLEOTIDE SEQUENCE</scope>
    <source>
        <strain evidence="7">Hsosn_3</strain>
        <tissue evidence="7">Leaf</tissue>
    </source>
</reference>
<keyword evidence="3 6" id="KW-0812">Transmembrane</keyword>
<comment type="caution">
    <text evidence="7">The sequence shown here is derived from an EMBL/GenBank/DDBJ whole genome shotgun (WGS) entry which is preliminary data.</text>
</comment>
<feature type="transmembrane region" description="Helical" evidence="6">
    <location>
        <begin position="262"/>
        <end position="287"/>
    </location>
</feature>
<dbReference type="AlphaFoldDB" id="A0AAD8GL68"/>
<evidence type="ECO:0000256" key="5">
    <source>
        <dbReference type="ARBA" id="ARBA00023136"/>
    </source>
</evidence>
<feature type="transmembrane region" description="Helical" evidence="6">
    <location>
        <begin position="360"/>
        <end position="380"/>
    </location>
</feature>
<comment type="subcellular location">
    <subcellularLocation>
        <location evidence="1">Membrane</location>
        <topology evidence="1">Multi-pass membrane protein</topology>
    </subcellularLocation>
</comment>
<sequence length="403" mass="43621">MATSQLISGVVTTRMFTGSRELSPSKDIGRSLLLQNSSHFRNSYALFDGKRFRNTDVSVRSSSFTNFTRVLSPLPVLRQRKRTFSEVNNKLRSDSSVQTSDLEDSFFMEEEFVPLSSEDTVHALNGISTSAASDKFNAELTGNTTNLTSFKGVTRELIILSLPAILGLAIDPFAQLMETAFIGRLGPVELASAGVSISIFNIVSKLFNIPLLSVATSFVDEDISKNARSISNSEKGHEAINNGRQFDNVTKREQLSSVSTDLTLAVGIGLFEAMALWLGSGVFLNLMGISSASPMHAPAQRFLSLRAIGAPAIVLSLAIQGIFRGFKDTKTPVICVGIGSSSTILLLPILMYYFKLGVTGAAISTVVLQYLVTCLLIWNLNKRAILLPPKLGSLQFSGYLKSG</sequence>
<organism evidence="7 8">
    <name type="scientific">Heracleum sosnowskyi</name>
    <dbReference type="NCBI Taxonomy" id="360622"/>
    <lineage>
        <taxon>Eukaryota</taxon>
        <taxon>Viridiplantae</taxon>
        <taxon>Streptophyta</taxon>
        <taxon>Embryophyta</taxon>
        <taxon>Tracheophyta</taxon>
        <taxon>Spermatophyta</taxon>
        <taxon>Magnoliopsida</taxon>
        <taxon>eudicotyledons</taxon>
        <taxon>Gunneridae</taxon>
        <taxon>Pentapetalae</taxon>
        <taxon>asterids</taxon>
        <taxon>campanulids</taxon>
        <taxon>Apiales</taxon>
        <taxon>Apiaceae</taxon>
        <taxon>Apioideae</taxon>
        <taxon>apioid superclade</taxon>
        <taxon>Tordylieae</taxon>
        <taxon>Tordyliinae</taxon>
        <taxon>Heracleum</taxon>
    </lineage>
</organism>
<evidence type="ECO:0000256" key="6">
    <source>
        <dbReference type="SAM" id="Phobius"/>
    </source>
</evidence>
<gene>
    <name evidence="7" type="ORF">POM88_055064</name>
</gene>